<proteinExistence type="predicted"/>
<dbReference type="AlphaFoldDB" id="A0A6J6NCS4"/>
<dbReference type="InterPro" id="IPR029063">
    <property type="entry name" value="SAM-dependent_MTases_sf"/>
</dbReference>
<dbReference type="EMBL" id="CAEZXP010000001">
    <property type="protein sequence ID" value="CAB4682868.1"/>
    <property type="molecule type" value="Genomic_DNA"/>
</dbReference>
<dbReference type="GO" id="GO:0008168">
    <property type="term" value="F:methyltransferase activity"/>
    <property type="evidence" value="ECO:0007669"/>
    <property type="project" value="TreeGrafter"/>
</dbReference>
<feature type="domain" description="Methyltransferase" evidence="1">
    <location>
        <begin position="38"/>
        <end position="129"/>
    </location>
</feature>
<organism evidence="2">
    <name type="scientific">freshwater metagenome</name>
    <dbReference type="NCBI Taxonomy" id="449393"/>
    <lineage>
        <taxon>unclassified sequences</taxon>
        <taxon>metagenomes</taxon>
        <taxon>ecological metagenomes</taxon>
    </lineage>
</organism>
<gene>
    <name evidence="2" type="ORF">UFOPK2399_00067</name>
</gene>
<evidence type="ECO:0000259" key="1">
    <source>
        <dbReference type="Pfam" id="PF13649"/>
    </source>
</evidence>
<evidence type="ECO:0000313" key="2">
    <source>
        <dbReference type="EMBL" id="CAB4682868.1"/>
    </source>
</evidence>
<dbReference type="Gene3D" id="3.40.50.150">
    <property type="entry name" value="Vaccinia Virus protein VP39"/>
    <property type="match status" value="1"/>
</dbReference>
<dbReference type="PANTHER" id="PTHR43591">
    <property type="entry name" value="METHYLTRANSFERASE"/>
    <property type="match status" value="1"/>
</dbReference>
<reference evidence="2" key="1">
    <citation type="submission" date="2020-05" db="EMBL/GenBank/DDBJ databases">
        <authorList>
            <person name="Chiriac C."/>
            <person name="Salcher M."/>
            <person name="Ghai R."/>
            <person name="Kavagutti S V."/>
        </authorList>
    </citation>
    <scope>NUCLEOTIDE SEQUENCE</scope>
</reference>
<accession>A0A6J6NCS4</accession>
<name>A0A6J6NCS4_9ZZZZ</name>
<dbReference type="CDD" id="cd02440">
    <property type="entry name" value="AdoMet_MTases"/>
    <property type="match status" value="1"/>
</dbReference>
<sequence>MTDDAPTSTDGQDRLAGLIEAVEVELLTAATVHGGDAVLDLATGAGTLALKAATLGADVTGIDSDEPLLEKARFDAEDANLAVTFESGSVEYLPYDDAAFDVLLSNFGLVWAPDHANVALELARVARPGARLAFTAWKPNPKLGELYRSFTEEPVDGREAYEWGREDHVEDMLGEDWELEYQDGTVWVDAASGEELWSIFSQASPPIQSVLARLDESRAEEFHRAFVELYEEYRAGDAIRAPRRYLLVTGRRR</sequence>
<dbReference type="SUPFAM" id="SSF53335">
    <property type="entry name" value="S-adenosyl-L-methionine-dependent methyltransferases"/>
    <property type="match status" value="1"/>
</dbReference>
<dbReference type="InterPro" id="IPR041698">
    <property type="entry name" value="Methyltransf_25"/>
</dbReference>
<dbReference type="PANTHER" id="PTHR43591:SF24">
    <property type="entry name" value="2-METHOXY-6-POLYPRENYL-1,4-BENZOQUINOL METHYLASE, MITOCHONDRIAL"/>
    <property type="match status" value="1"/>
</dbReference>
<protein>
    <submittedName>
        <fullName evidence="2">Unannotated protein</fullName>
    </submittedName>
</protein>
<dbReference type="Pfam" id="PF13649">
    <property type="entry name" value="Methyltransf_25"/>
    <property type="match status" value="1"/>
</dbReference>